<evidence type="ECO:0000313" key="5">
    <source>
        <dbReference type="Proteomes" id="UP000234585"/>
    </source>
</evidence>
<dbReference type="AlphaFoldDB" id="A0A2I2FA74"/>
<keyword evidence="2" id="KW-0012">Acyltransferase</keyword>
<dbReference type="PANTHER" id="PTHR31896:SF64">
    <property type="entry name" value="TRICHOTHECENE 3-O-ACETYLTRANSFERASE"/>
    <property type="match status" value="1"/>
</dbReference>
<evidence type="ECO:0000256" key="2">
    <source>
        <dbReference type="ARBA" id="ARBA00023315"/>
    </source>
</evidence>
<dbReference type="Proteomes" id="UP000234585">
    <property type="component" value="Unassembled WGS sequence"/>
</dbReference>
<keyword evidence="5" id="KW-1185">Reference proteome</keyword>
<dbReference type="GO" id="GO:0016746">
    <property type="term" value="F:acyltransferase activity"/>
    <property type="evidence" value="ECO:0007669"/>
    <property type="project" value="UniProtKB-KW"/>
</dbReference>
<keyword evidence="1" id="KW-0808">Transferase</keyword>
<proteinExistence type="predicted"/>
<evidence type="ECO:0000259" key="3">
    <source>
        <dbReference type="Pfam" id="PF22664"/>
    </source>
</evidence>
<dbReference type="InterPro" id="IPR054710">
    <property type="entry name" value="Tri101-like_N"/>
</dbReference>
<protein>
    <recommendedName>
        <fullName evidence="3">Trichothecene 3-O-acetyltransferase-like N-terminal domain-containing protein</fullName>
    </recommendedName>
</protein>
<evidence type="ECO:0000313" key="4">
    <source>
        <dbReference type="EMBL" id="PLB37526.1"/>
    </source>
</evidence>
<dbReference type="GeneID" id="36524608"/>
<dbReference type="EMBL" id="KZ559142">
    <property type="protein sequence ID" value="PLB37526.1"/>
    <property type="molecule type" value="Genomic_DNA"/>
</dbReference>
<accession>A0A2I2FA74</accession>
<dbReference type="Pfam" id="PF22664">
    <property type="entry name" value="TRI-like_N"/>
    <property type="match status" value="1"/>
</dbReference>
<organism evidence="4 5">
    <name type="scientific">Aspergillus candidus</name>
    <dbReference type="NCBI Taxonomy" id="41067"/>
    <lineage>
        <taxon>Eukaryota</taxon>
        <taxon>Fungi</taxon>
        <taxon>Dikarya</taxon>
        <taxon>Ascomycota</taxon>
        <taxon>Pezizomycotina</taxon>
        <taxon>Eurotiomycetes</taxon>
        <taxon>Eurotiomycetidae</taxon>
        <taxon>Eurotiales</taxon>
        <taxon>Aspergillaceae</taxon>
        <taxon>Aspergillus</taxon>
        <taxon>Aspergillus subgen. Circumdati</taxon>
    </lineage>
</organism>
<name>A0A2I2FA74_ASPCN</name>
<dbReference type="InterPro" id="IPR051283">
    <property type="entry name" value="Sec_Metabolite_Acyltrans"/>
</dbReference>
<gene>
    <name evidence="4" type="ORF">BDW47DRAFT_131991</name>
</gene>
<reference evidence="4 5" key="1">
    <citation type="submission" date="2017-12" db="EMBL/GenBank/DDBJ databases">
        <authorList>
            <consortium name="DOE Joint Genome Institute"/>
            <person name="Haridas S."/>
            <person name="Kjaerbolling I."/>
            <person name="Vesth T.C."/>
            <person name="Frisvad J.C."/>
            <person name="Nybo J.L."/>
            <person name="Theobald S."/>
            <person name="Kuo A."/>
            <person name="Bowyer P."/>
            <person name="Matsuda Y."/>
            <person name="Mondo S."/>
            <person name="Lyhne E.K."/>
            <person name="Kogle M.E."/>
            <person name="Clum A."/>
            <person name="Lipzen A."/>
            <person name="Salamov A."/>
            <person name="Ngan C.Y."/>
            <person name="Daum C."/>
            <person name="Chiniquy J."/>
            <person name="Barry K."/>
            <person name="LaButti K."/>
            <person name="Simmons B.A."/>
            <person name="Magnuson J.K."/>
            <person name="Mortensen U.H."/>
            <person name="Larsen T.O."/>
            <person name="Grigoriev I.V."/>
            <person name="Baker S.E."/>
            <person name="Andersen M.R."/>
            <person name="Nordberg H.P."/>
            <person name="Cantor M.N."/>
            <person name="Hua S.X."/>
        </authorList>
    </citation>
    <scope>NUCLEOTIDE SEQUENCE [LARGE SCALE GENOMIC DNA]</scope>
    <source>
        <strain evidence="4 5">CBS 102.13</strain>
    </source>
</reference>
<dbReference type="Gene3D" id="3.30.559.10">
    <property type="entry name" value="Chloramphenicol acetyltransferase-like domain"/>
    <property type="match status" value="2"/>
</dbReference>
<dbReference type="PANTHER" id="PTHR31896">
    <property type="entry name" value="FAMILY REGULATORY PROTEIN, PUTATIVE (AFU_ORTHOLOGUE AFUA_3G14730)-RELATED"/>
    <property type="match status" value="1"/>
</dbReference>
<dbReference type="InterPro" id="IPR023213">
    <property type="entry name" value="CAT-like_dom_sf"/>
</dbReference>
<dbReference type="RefSeq" id="XP_024671538.1">
    <property type="nucleotide sequence ID" value="XM_024817448.1"/>
</dbReference>
<evidence type="ECO:0000256" key="1">
    <source>
        <dbReference type="ARBA" id="ARBA00022679"/>
    </source>
</evidence>
<dbReference type="STRING" id="41067.A0A2I2FA74"/>
<sequence>MASFDHIRDILGQLPLLQSYIHILLTFPLKAEDRPTTLEALEVAARQLVTIVPFLAGKVVNQGRVAGNSGVYTVAPHEPWTAPDHPIVRVQDLSGKLPSYETMLAASGPITMFPGSLLATRRAFPERYVESDEDPAPVIEIQANLVEGGLLFNIAAQHNIIDGNGIFQVANLLSTLLRHETIHPLELDEANRDRRVLIPLLGPDEPLLDHSELRPPAMRPMIFPSLANFEWACFRFSTGSSTTILTEANSRPADFPPSITSVSVNDAWTAFLWQRLTIIRLAQGNHYTPETISNLNRALDMRRVLGISPAYLGHMVRVVHTRLPMGELANASLSKLAGLVRHRVVDENTLYAARSYATFLVNEPNKENIAYGGAFNPRTDLSCSSMAHVQAPEFGPLGKPDMHRRPTFGPLPSVGYIAGEGKGGCLGVTLCLHEGEMMLLRQDERWGELVEYVG</sequence>
<dbReference type="OrthoDB" id="1862401at2759"/>
<feature type="domain" description="Trichothecene 3-O-acetyltransferase-like N-terminal" evidence="3">
    <location>
        <begin position="20"/>
        <end position="174"/>
    </location>
</feature>